<protein>
    <submittedName>
        <fullName evidence="2">Uncharacterized protein</fullName>
    </submittedName>
</protein>
<dbReference type="Proteomes" id="UP001501102">
    <property type="component" value="Unassembled WGS sequence"/>
</dbReference>
<name>A0ABN3WVG2_STRTU</name>
<accession>A0ABN3WVG2</accession>
<feature type="region of interest" description="Disordered" evidence="1">
    <location>
        <begin position="49"/>
        <end position="73"/>
    </location>
</feature>
<keyword evidence="3" id="KW-1185">Reference proteome</keyword>
<evidence type="ECO:0000313" key="2">
    <source>
        <dbReference type="EMBL" id="GAA2927048.1"/>
    </source>
</evidence>
<reference evidence="2 3" key="1">
    <citation type="journal article" date="2019" name="Int. J. Syst. Evol. Microbiol.">
        <title>The Global Catalogue of Microorganisms (GCM) 10K type strain sequencing project: providing services to taxonomists for standard genome sequencing and annotation.</title>
        <authorList>
            <consortium name="The Broad Institute Genomics Platform"/>
            <consortium name="The Broad Institute Genome Sequencing Center for Infectious Disease"/>
            <person name="Wu L."/>
            <person name="Ma J."/>
        </authorList>
    </citation>
    <scope>NUCLEOTIDE SEQUENCE [LARGE SCALE GENOMIC DNA]</scope>
    <source>
        <strain evidence="2 3">JCM 4087</strain>
    </source>
</reference>
<sequence>MDGGLVGYRQQGNKLYELKDRKVSAQRRDIGMAFQRFNLFSHTAVENVVTPPPRKRGGFSLGPVDVATDQPGP</sequence>
<organism evidence="2 3">
    <name type="scientific">Streptomyces thioluteus</name>
    <dbReference type="NCBI Taxonomy" id="66431"/>
    <lineage>
        <taxon>Bacteria</taxon>
        <taxon>Bacillati</taxon>
        <taxon>Actinomycetota</taxon>
        <taxon>Actinomycetes</taxon>
        <taxon>Kitasatosporales</taxon>
        <taxon>Streptomycetaceae</taxon>
        <taxon>Streptomyces</taxon>
    </lineage>
</organism>
<dbReference type="EMBL" id="BAAAXZ010000090">
    <property type="protein sequence ID" value="GAA2927048.1"/>
    <property type="molecule type" value="Genomic_DNA"/>
</dbReference>
<evidence type="ECO:0000313" key="3">
    <source>
        <dbReference type="Proteomes" id="UP001501102"/>
    </source>
</evidence>
<comment type="caution">
    <text evidence="2">The sequence shown here is derived from an EMBL/GenBank/DDBJ whole genome shotgun (WGS) entry which is preliminary data.</text>
</comment>
<proteinExistence type="predicted"/>
<gene>
    <name evidence="2" type="ORF">GCM10020221_23710</name>
</gene>
<evidence type="ECO:0000256" key="1">
    <source>
        <dbReference type="SAM" id="MobiDB-lite"/>
    </source>
</evidence>